<evidence type="ECO:0000313" key="1">
    <source>
        <dbReference type="EMBL" id="CAK9330150.1"/>
    </source>
</evidence>
<protein>
    <submittedName>
        <fullName evidence="1">Uncharacterized protein</fullName>
    </submittedName>
</protein>
<dbReference type="EMBL" id="OZ021743">
    <property type="protein sequence ID" value="CAK9330150.1"/>
    <property type="molecule type" value="Genomic_DNA"/>
</dbReference>
<accession>A0ABP0ZBK6</accession>
<gene>
    <name evidence="1" type="ORF">CITCOLO1_LOCUS22635</name>
</gene>
<reference evidence="1 2" key="1">
    <citation type="submission" date="2024-03" db="EMBL/GenBank/DDBJ databases">
        <authorList>
            <person name="Gkanogiannis A."/>
            <person name="Becerra Lopez-Lavalle L."/>
        </authorList>
    </citation>
    <scope>NUCLEOTIDE SEQUENCE [LARGE SCALE GENOMIC DNA]</scope>
</reference>
<dbReference type="Proteomes" id="UP001642487">
    <property type="component" value="Chromosome 9"/>
</dbReference>
<sequence>MCVCIYLVDFSVCGVHYRCDFLSLTQPTIRHIFSFFPSFSFSLTLTTFSPSLTLSVSHSNHTPSLLSPFTFSIFFHSHTSSLSLCLTSRTPLLYYTQSLSGRCPNGGLLPPPSARIYCSPFSAERLGRVPVIELRKAVPECSTGDTHGGIEDISIFLTSATANRYLALGFESHIAALRVH</sequence>
<keyword evidence="2" id="KW-1185">Reference proteome</keyword>
<evidence type="ECO:0000313" key="2">
    <source>
        <dbReference type="Proteomes" id="UP001642487"/>
    </source>
</evidence>
<proteinExistence type="predicted"/>
<name>A0ABP0ZBK6_9ROSI</name>
<organism evidence="1 2">
    <name type="scientific">Citrullus colocynthis</name>
    <name type="common">colocynth</name>
    <dbReference type="NCBI Taxonomy" id="252529"/>
    <lineage>
        <taxon>Eukaryota</taxon>
        <taxon>Viridiplantae</taxon>
        <taxon>Streptophyta</taxon>
        <taxon>Embryophyta</taxon>
        <taxon>Tracheophyta</taxon>
        <taxon>Spermatophyta</taxon>
        <taxon>Magnoliopsida</taxon>
        <taxon>eudicotyledons</taxon>
        <taxon>Gunneridae</taxon>
        <taxon>Pentapetalae</taxon>
        <taxon>rosids</taxon>
        <taxon>fabids</taxon>
        <taxon>Cucurbitales</taxon>
        <taxon>Cucurbitaceae</taxon>
        <taxon>Benincaseae</taxon>
        <taxon>Citrullus</taxon>
    </lineage>
</organism>